<dbReference type="Gene3D" id="1.10.8.720">
    <property type="entry name" value="Region D6 of dynein motor"/>
    <property type="match status" value="1"/>
</dbReference>
<name>A0A2B4S6S2_STYPI</name>
<keyword evidence="10" id="KW-0206">Cytoskeleton</keyword>
<feature type="region of interest" description="Disordered" evidence="12">
    <location>
        <begin position="1221"/>
        <end position="1240"/>
    </location>
</feature>
<feature type="compositionally biased region" description="Basic and acidic residues" evidence="12">
    <location>
        <begin position="3962"/>
        <end position="3971"/>
    </location>
</feature>
<dbReference type="Gene3D" id="1.20.920.20">
    <property type="match status" value="1"/>
</dbReference>
<dbReference type="InterPro" id="IPR043160">
    <property type="entry name" value="Dynein_C_barrel"/>
</dbReference>
<dbReference type="Pfam" id="PF03028">
    <property type="entry name" value="Dynein_heavy"/>
    <property type="match status" value="1"/>
</dbReference>
<dbReference type="InterPro" id="IPR042228">
    <property type="entry name" value="Dynein_linker_3"/>
</dbReference>
<feature type="compositionally biased region" description="Polar residues" evidence="12">
    <location>
        <begin position="2998"/>
        <end position="3010"/>
    </location>
</feature>
<feature type="compositionally biased region" description="Acidic residues" evidence="12">
    <location>
        <begin position="3082"/>
        <end position="3091"/>
    </location>
</feature>
<dbReference type="Gene3D" id="1.20.58.1120">
    <property type="match status" value="1"/>
</dbReference>
<keyword evidence="9" id="KW-0505">Motor protein</keyword>
<feature type="domain" description="Dynein heavy chain AAA 5 extension" evidence="19">
    <location>
        <begin position="2496"/>
        <end position="2562"/>
    </location>
</feature>
<reference evidence="23" key="1">
    <citation type="journal article" date="2017" name="bioRxiv">
        <title>Comparative analysis of the genomes of Stylophora pistillata and Acropora digitifera provides evidence for extensive differences between species of corals.</title>
        <authorList>
            <person name="Voolstra C.R."/>
            <person name="Li Y."/>
            <person name="Liew Y.J."/>
            <person name="Baumgarten S."/>
            <person name="Zoccola D."/>
            <person name="Flot J.-F."/>
            <person name="Tambutte S."/>
            <person name="Allemand D."/>
            <person name="Aranda M."/>
        </authorList>
    </citation>
    <scope>NUCLEOTIDE SEQUENCE [LARGE SCALE GENOMIC DNA]</scope>
</reference>
<evidence type="ECO:0000259" key="19">
    <source>
        <dbReference type="Pfam" id="PF17852"/>
    </source>
</evidence>
<feature type="coiled-coil region" evidence="11">
    <location>
        <begin position="3483"/>
        <end position="3555"/>
    </location>
</feature>
<feature type="compositionally biased region" description="Acidic residues" evidence="12">
    <location>
        <begin position="3030"/>
        <end position="3043"/>
    </location>
</feature>
<evidence type="ECO:0000256" key="6">
    <source>
        <dbReference type="ARBA" id="ARBA00022840"/>
    </source>
</evidence>
<feature type="coiled-coil region" evidence="11">
    <location>
        <begin position="3699"/>
        <end position="3751"/>
    </location>
</feature>
<dbReference type="InterPro" id="IPR035699">
    <property type="entry name" value="AAA_6"/>
</dbReference>
<dbReference type="GO" id="GO:0008569">
    <property type="term" value="F:minus-end-directed microtubule motor activity"/>
    <property type="evidence" value="ECO:0007669"/>
    <property type="project" value="InterPro"/>
</dbReference>
<feature type="domain" description="Dynein heavy chain coiled coil stalk" evidence="16">
    <location>
        <begin position="3546"/>
        <end position="3820"/>
    </location>
</feature>
<feature type="region of interest" description="Disordered" evidence="12">
    <location>
        <begin position="18"/>
        <end position="57"/>
    </location>
</feature>
<dbReference type="GO" id="GO:0007018">
    <property type="term" value="P:microtubule-based movement"/>
    <property type="evidence" value="ECO:0007669"/>
    <property type="project" value="InterPro"/>
</dbReference>
<dbReference type="InterPro" id="IPR024317">
    <property type="entry name" value="Dynein_heavy_chain_D4_dom"/>
</dbReference>
<feature type="compositionally biased region" description="Polar residues" evidence="12">
    <location>
        <begin position="23"/>
        <end position="38"/>
    </location>
</feature>
<feature type="region of interest" description="Disordered" evidence="12">
    <location>
        <begin position="3955"/>
        <end position="3984"/>
    </location>
</feature>
<feature type="domain" description="Dynein heavy chain hydrolytic ATP-binding dynein motor region" evidence="15">
    <location>
        <begin position="1726"/>
        <end position="1845"/>
    </location>
</feature>
<evidence type="ECO:0000313" key="22">
    <source>
        <dbReference type="EMBL" id="PFX24743.1"/>
    </source>
</evidence>
<evidence type="ECO:0000259" key="20">
    <source>
        <dbReference type="Pfam" id="PF18198"/>
    </source>
</evidence>
<dbReference type="Gene3D" id="1.10.8.710">
    <property type="match status" value="1"/>
</dbReference>
<dbReference type="OrthoDB" id="5593012at2759"/>
<organism evidence="22 23">
    <name type="scientific">Stylophora pistillata</name>
    <name type="common">Smooth cauliflower coral</name>
    <dbReference type="NCBI Taxonomy" id="50429"/>
    <lineage>
        <taxon>Eukaryota</taxon>
        <taxon>Metazoa</taxon>
        <taxon>Cnidaria</taxon>
        <taxon>Anthozoa</taxon>
        <taxon>Hexacorallia</taxon>
        <taxon>Scleractinia</taxon>
        <taxon>Astrocoeniina</taxon>
        <taxon>Pocilloporidae</taxon>
        <taxon>Stylophora</taxon>
    </lineage>
</organism>
<accession>A0A2B4S6S2</accession>
<dbReference type="InterPro" id="IPR035706">
    <property type="entry name" value="AAA_9"/>
</dbReference>
<dbReference type="GO" id="GO:0045505">
    <property type="term" value="F:dynein intermediate chain binding"/>
    <property type="evidence" value="ECO:0007669"/>
    <property type="project" value="InterPro"/>
</dbReference>
<evidence type="ECO:0000259" key="16">
    <source>
        <dbReference type="Pfam" id="PF12777"/>
    </source>
</evidence>
<dbReference type="Pfam" id="PF18199">
    <property type="entry name" value="Dynein_C"/>
    <property type="match status" value="1"/>
</dbReference>
<keyword evidence="8 11" id="KW-0175">Coiled coil</keyword>
<dbReference type="SUPFAM" id="SSF52540">
    <property type="entry name" value="P-loop containing nucleoside triphosphate hydrolases"/>
    <property type="match status" value="3"/>
</dbReference>
<feature type="domain" description="Dynein heavy chain AAA lid" evidence="20">
    <location>
        <begin position="4722"/>
        <end position="4844"/>
    </location>
</feature>
<proteinExistence type="inferred from homology"/>
<dbReference type="InterPro" id="IPR041466">
    <property type="entry name" value="Dynein_AAA5_ext"/>
</dbReference>
<evidence type="ECO:0000256" key="4">
    <source>
        <dbReference type="ARBA" id="ARBA00022701"/>
    </source>
</evidence>
<dbReference type="Pfam" id="PF12781">
    <property type="entry name" value="AAA_9"/>
    <property type="match status" value="1"/>
</dbReference>
<evidence type="ECO:0000256" key="11">
    <source>
        <dbReference type="SAM" id="Coils"/>
    </source>
</evidence>
<evidence type="ECO:0000256" key="10">
    <source>
        <dbReference type="ARBA" id="ARBA00023212"/>
    </source>
</evidence>
<evidence type="ECO:0000259" key="14">
    <source>
        <dbReference type="Pfam" id="PF08393"/>
    </source>
</evidence>
<evidence type="ECO:0000313" key="23">
    <source>
        <dbReference type="Proteomes" id="UP000225706"/>
    </source>
</evidence>
<dbReference type="GO" id="GO:0051959">
    <property type="term" value="F:dynein light intermediate chain binding"/>
    <property type="evidence" value="ECO:0007669"/>
    <property type="project" value="InterPro"/>
</dbReference>
<dbReference type="Proteomes" id="UP000225706">
    <property type="component" value="Unassembled WGS sequence"/>
</dbReference>
<keyword evidence="4" id="KW-0493">Microtubule</keyword>
<dbReference type="Gene3D" id="1.20.140.100">
    <property type="entry name" value="Dynein heavy chain, N-terminal domain 2"/>
    <property type="match status" value="1"/>
</dbReference>
<keyword evidence="6" id="KW-0067">ATP-binding</keyword>
<dbReference type="Gene3D" id="3.40.50.300">
    <property type="entry name" value="P-loop containing nucleotide triphosphate hydrolases"/>
    <property type="match status" value="6"/>
</dbReference>
<feature type="domain" description="Dynein heavy chain C-terminal" evidence="21">
    <location>
        <begin position="4876"/>
        <end position="5157"/>
    </location>
</feature>
<feature type="region of interest" description="Disordered" evidence="12">
    <location>
        <begin position="2842"/>
        <end position="2868"/>
    </location>
</feature>
<dbReference type="InterPro" id="IPR042219">
    <property type="entry name" value="AAA_lid_11_sf"/>
</dbReference>
<evidence type="ECO:0000256" key="7">
    <source>
        <dbReference type="ARBA" id="ARBA00023017"/>
    </source>
</evidence>
<evidence type="ECO:0000256" key="9">
    <source>
        <dbReference type="ARBA" id="ARBA00023175"/>
    </source>
</evidence>
<dbReference type="Gene3D" id="1.20.1270.280">
    <property type="match status" value="1"/>
</dbReference>
<keyword evidence="3" id="KW-0963">Cytoplasm</keyword>
<dbReference type="InterPro" id="IPR024743">
    <property type="entry name" value="Dynein_HC_stalk"/>
</dbReference>
<dbReference type="GO" id="GO:0030286">
    <property type="term" value="C:dynein complex"/>
    <property type="evidence" value="ECO:0007669"/>
    <property type="project" value="UniProtKB-KW"/>
</dbReference>
<dbReference type="Pfam" id="PF12777">
    <property type="entry name" value="MT"/>
    <property type="match status" value="1"/>
</dbReference>
<evidence type="ECO:0000259" key="17">
    <source>
        <dbReference type="Pfam" id="PF12780"/>
    </source>
</evidence>
<feature type="domain" description="Dynein heavy chain region D6 P-loop" evidence="13">
    <location>
        <begin position="4542"/>
        <end position="4675"/>
    </location>
</feature>
<gene>
    <name evidence="22" type="primary">DNHD1</name>
    <name evidence="22" type="ORF">AWC38_SpisGene10671</name>
</gene>
<dbReference type="InterPro" id="IPR041228">
    <property type="entry name" value="Dynein_C"/>
</dbReference>
<dbReference type="EMBL" id="LSMT01000168">
    <property type="protein sequence ID" value="PFX24743.1"/>
    <property type="molecule type" value="Genomic_DNA"/>
</dbReference>
<dbReference type="InterPro" id="IPR013602">
    <property type="entry name" value="Dynein_heavy_linker"/>
</dbReference>
<protein>
    <submittedName>
        <fullName evidence="22">Dynein heavy chain domain-containing protein 1</fullName>
    </submittedName>
</protein>
<dbReference type="Gene3D" id="1.10.287.2620">
    <property type="match status" value="1"/>
</dbReference>
<evidence type="ECO:0000256" key="8">
    <source>
        <dbReference type="ARBA" id="ARBA00023054"/>
    </source>
</evidence>
<dbReference type="GO" id="GO:0005874">
    <property type="term" value="C:microtubule"/>
    <property type="evidence" value="ECO:0007669"/>
    <property type="project" value="UniProtKB-KW"/>
</dbReference>
<comment type="subcellular location">
    <subcellularLocation>
        <location evidence="1">Cytoplasm</location>
        <location evidence="1">Cytoskeleton</location>
    </subcellularLocation>
</comment>
<dbReference type="PANTHER" id="PTHR45703:SF36">
    <property type="entry name" value="DYNEIN HEAVY CHAIN, CYTOPLASMIC"/>
    <property type="match status" value="1"/>
</dbReference>
<feature type="region of interest" description="Disordered" evidence="12">
    <location>
        <begin position="2473"/>
        <end position="2492"/>
    </location>
</feature>
<feature type="region of interest" description="Disordered" evidence="12">
    <location>
        <begin position="4019"/>
        <end position="4047"/>
    </location>
</feature>
<feature type="domain" description="Dynein heavy chain ATP-binding dynein motor region" evidence="18">
    <location>
        <begin position="4086"/>
        <end position="4262"/>
    </location>
</feature>
<comment type="caution">
    <text evidence="22">The sequence shown here is derived from an EMBL/GenBank/DDBJ whole genome shotgun (WGS) entry which is preliminary data.</text>
</comment>
<dbReference type="Pfam" id="PF18198">
    <property type="entry name" value="AAA_lid_11"/>
    <property type="match status" value="1"/>
</dbReference>
<dbReference type="InterPro" id="IPR042222">
    <property type="entry name" value="Dynein_2_N"/>
</dbReference>
<evidence type="ECO:0000259" key="15">
    <source>
        <dbReference type="Pfam" id="PF12774"/>
    </source>
</evidence>
<feature type="compositionally biased region" description="Basic and acidic residues" evidence="12">
    <location>
        <begin position="2856"/>
        <end position="2868"/>
    </location>
</feature>
<evidence type="ECO:0000256" key="1">
    <source>
        <dbReference type="ARBA" id="ARBA00004245"/>
    </source>
</evidence>
<dbReference type="Gene3D" id="1.10.8.1220">
    <property type="match status" value="1"/>
</dbReference>
<dbReference type="Pfam" id="PF12774">
    <property type="entry name" value="AAA_6"/>
    <property type="match status" value="2"/>
</dbReference>
<evidence type="ECO:0000256" key="2">
    <source>
        <dbReference type="ARBA" id="ARBA00008887"/>
    </source>
</evidence>
<dbReference type="Gene3D" id="3.20.180.20">
    <property type="entry name" value="Dynein heavy chain, N-terminal domain 2"/>
    <property type="match status" value="1"/>
</dbReference>
<feature type="domain" description="Dynein heavy chain AAA module D4" evidence="17">
    <location>
        <begin position="3205"/>
        <end position="3478"/>
    </location>
</feature>
<keyword evidence="23" id="KW-1185">Reference proteome</keyword>
<evidence type="ECO:0000256" key="5">
    <source>
        <dbReference type="ARBA" id="ARBA00022741"/>
    </source>
</evidence>
<feature type="domain" description="Dynein heavy chain linker" evidence="14">
    <location>
        <begin position="1048"/>
        <end position="1515"/>
    </location>
</feature>
<dbReference type="Pfam" id="PF12775">
    <property type="entry name" value="AAA_7"/>
    <property type="match status" value="1"/>
</dbReference>
<dbReference type="InterPro" id="IPR027417">
    <property type="entry name" value="P-loop_NTPase"/>
</dbReference>
<feature type="compositionally biased region" description="Low complexity" evidence="12">
    <location>
        <begin position="2479"/>
        <end position="2492"/>
    </location>
</feature>
<evidence type="ECO:0000259" key="21">
    <source>
        <dbReference type="Pfam" id="PF18199"/>
    </source>
</evidence>
<dbReference type="Pfam" id="PF08393">
    <property type="entry name" value="DHC_N2"/>
    <property type="match status" value="1"/>
</dbReference>
<dbReference type="Pfam" id="PF12780">
    <property type="entry name" value="AAA_8"/>
    <property type="match status" value="1"/>
</dbReference>
<feature type="region of interest" description="Disordered" evidence="12">
    <location>
        <begin position="1857"/>
        <end position="1876"/>
    </location>
</feature>
<evidence type="ECO:0000256" key="12">
    <source>
        <dbReference type="SAM" id="MobiDB-lite"/>
    </source>
</evidence>
<evidence type="ECO:0000259" key="18">
    <source>
        <dbReference type="Pfam" id="PF12781"/>
    </source>
</evidence>
<dbReference type="GO" id="GO:0005524">
    <property type="term" value="F:ATP binding"/>
    <property type="evidence" value="ECO:0007669"/>
    <property type="project" value="UniProtKB-KW"/>
</dbReference>
<keyword evidence="7" id="KW-0243">Dynein</keyword>
<dbReference type="InterPro" id="IPR041658">
    <property type="entry name" value="AAA_lid_11"/>
</dbReference>
<feature type="domain" description="Dynein heavy chain hydrolytic ATP-binding dynein motor region" evidence="15">
    <location>
        <begin position="2077"/>
        <end position="2176"/>
    </location>
</feature>
<comment type="similarity">
    <text evidence="2">Belongs to the dynein heavy chain family.</text>
</comment>
<keyword evidence="5" id="KW-0547">Nucleotide-binding</keyword>
<evidence type="ECO:0000256" key="3">
    <source>
        <dbReference type="ARBA" id="ARBA00022490"/>
    </source>
</evidence>
<dbReference type="InterPro" id="IPR026983">
    <property type="entry name" value="DHC"/>
</dbReference>
<dbReference type="STRING" id="50429.A0A2B4S6S2"/>
<dbReference type="Gene3D" id="1.20.920.30">
    <property type="match status" value="1"/>
</dbReference>
<feature type="region of interest" description="Disordered" evidence="12">
    <location>
        <begin position="2883"/>
        <end position="2910"/>
    </location>
</feature>
<dbReference type="Pfam" id="PF17852">
    <property type="entry name" value="Dynein_AAA_lid"/>
    <property type="match status" value="1"/>
</dbReference>
<evidence type="ECO:0000259" key="13">
    <source>
        <dbReference type="Pfam" id="PF03028"/>
    </source>
</evidence>
<feature type="compositionally biased region" description="Basic residues" evidence="12">
    <location>
        <begin position="2845"/>
        <end position="2855"/>
    </location>
</feature>
<dbReference type="InterPro" id="IPR043157">
    <property type="entry name" value="Dynein_AAA1S"/>
</dbReference>
<sequence length="5161" mass="579734">MSDQISEVAFSQPKLPAIGDSRSLVSQPTITTSSGLSDTSDRERLSSRPMSSDELEDGDVQILQQQVSRSFVNALQLNTKQSWYHLCEVLDIIKPYSHFLTGTPQIRHYVERAYVKINASGDENDYSFVKEKLLAVFPNELSAPHGGVRQQAIPFPTETSVDSLFTPRGLQPSSYKGVKIPRGVPIFPGGTTYMFDHSDGEAKSYGPKSLCMEDLKRALPGVVREIAIREATLGGSLGTTALALDIDLPQTHVPTPPSTPRRSPSFPVIRIPFSESGKVTQQSNVKRGMLGKTGKEVVENFVKGRFLGQENFAFLNVAPSLRYDPYNLVVVPEEKVNPEHYVISSHCVLHVNPVGPSETQSLAEWYREACLFKAISSIGFFKNFVITKMFRKWKNIKKFSQFLKVEAEIEKSLISNVPSFGSALIRISSLLQDLEKVTFLPFQINFSYSLGEFEDTIFKTCGTGHKYIEKFFSYCQMIIAKTQESCFEYLEYCKGQVKSHRHNYQESLAVAKKKRAVRQHNLKLAQDEIKRLGTFVCLVDRIIVSNLLKLVQKNISRFVDEAMLGPRPERDGLFSAKIVFGDDHKLTLSPSVKQFSHAVSVAVGCVISAACNLSHPMELGSNAKHFQEKAENEADVQVGCSEPNDFVASDSMKQGLAKTGDRLSDIEKLVFSSEKQSETLLTGGQQPMSTKLNMTPHPQTLGRDDQDNADTFGSPTTVTRTDDEIYEDLDGLNSDLSIARDMSGQATLQLCFRQEPNGGLLVEGQRFQDFAVEKSPLTKEKLGEIMLKNKQVTEAIERQVDLLSQATEEVEQFCDDHSWVATIHEFVSSWGNGETHEWRGQLTSKIEQQLNQIKTWKEQVLSMAKSFCTQNGIFFVDCHKVQELLKDQKTDIKGFSDFMQKLSTVKEHVSRLKEKVEYIKNLYEVIRSCYRQLTPEEEIMEEKVWATWESFLFGLQEASDFVEVHKPQVSAKLVETISTLQRTAEEIGQLATTGKFLDPNEKPSSVLQDMRELKEKFVGIQNKLADLSKCQAVVLGREYDLGHITGILHAIEKRQELWKYCDSSSYTIREWMQTVFKKMNVKKAMDKLTEWAHAGEKLKNHIPEDDEVLVSWLSQLEEFSQDLPFLLQLSSDALKSRHWRALFIGMGQDYDPSWEFTVANLFSFNLGRYKELITTVCAGAAAEYALELQLYHLAHAWEEKHFKLAKHIPLMRPRLGDKVRKAKGGRKTMQPGAEKANVKLKPKTPASVPDMYILIGIGELKCIIEDNLVTLHIMLTSPHVADLKPMVETWVTNLQEIESITDIWADCQKKWLYLSNVFAEPELRRSLEDSSQNYRDVDEKYREFVRVISRDPKVLSVLPLKKRGEKGWRDLQGDTLRELLLELTRKAEELIKMVGEYTDKARVVFPRLYFLSDNDLLGLLAWSRDPKDLLPFVRKCFPGIKKLQFALPRDSSLRLASTLDTALNAHLLQVTAMEGVLEEVVPLLSVIPASPRPQSWLVTLEERMRNTLVKSLAECVDRRLRGRESPRKILDLITSFGEQVFRQTSNSVNDSKQTSKEEQNDGSEAGQIFLKFPSQCVVTAEAVVWNMKMTEVLQNRNLQGLSNLRKSLVSYVDDLAQIIRKTLENESSTPAHGRLELLLFALVGLVINQRDIATEFVNNGVLDVNSFEWSSQLQHHIEQNKIITSRYQGEDSGENQISAIPSTIPVEHFYEIGLCSLHQLGTSFAYGYEYLGPTPRLVVTPLTQRCFLTLNMAVRSHQCGVPVGPDGIGKTETIKDLAKTLGRHLVTFNCSEQPTTSMLVRYLFGMIRSGSWACFENIDCVEPGILSILGEHLASIRTSMKSLEKFVVSQYTARGISKTDNPESETGKRRNSVTTLDSLPQEAFSPSYRPESKSGSHVAKRKRYLSITRMYDLEGGEYYENETQQTYSPMEQQPKFPQTFHDKVAKVYKKQTSFREFEMPLLGNIVFVGKLMAASAMYGCFMTMSGKNCFSADLPENFRAQLRPINTFYKLINEQVSSQPQYSFGLRSMKMVTTLAATELQKEIASKRRSTISSLAEASQSEAERKTRSPFLETLERRQAEENAVVQAMFLYFGKKLLGKDKDLFSRGVDEVFAHSVLMSVSTEGDSKLVEELKDRLQTNGMQIRQELVSKIIQLHTTLQTSRNVILLGCPGSGKSTIYTTLASALNSMNSQSTQPVVKHRRQAGTERRMSTSFRPAAKMPVEEIKDVQRPRVDLSVVFPKSLTCEELFGRQHPETGLWMDGLVSKWLRDATLTCDTMADLLSSQSSEKQRIARMMGSLSHVKKWLVLDGPMDDTWLESMGTLLDSTRALSLPNGESIAQPETVTILFEVTEINHVSPALVTRCGLLYCPQSLVGWKPIFRSWLRGAHARWDITNRGLGIISCLMDHVVDSTLDFLSQHCEPILTSGYSSINKPSKTAAGVHEVQSLLRYLSAIYDRHILREDEDSQIQIIKQRNRQTSGSSGSSGHSSGISASDTGRVVSSFAFAFIWAFGGHLHKRYVEKFDEHARQLLSAGPYPFLIPPDGLVYDYCLDFSKGGLVKWEGRPGSQLKTLPSSYTVITELDRYFYLIDLMLSAHQPVLLVGPSGIGKSSLVQNLINPRYNSTRICLSAGLTSKLFQEAIEHSLQQIKRKEMSQLAFTKAIPGAAPPKNPPVTKSRTQFMFLDDLNYAASDTFGIQPPLELLRQILSQGTLYNKQRHYMYRVQHLQFMAACVPPGEGTSCGGVASYAISHRLSRLMTVLSFFPLSSESLETIYSSVFQAWLGEFPAYSLSHHEHLAKALSSASIKMYNIIRRELRPTPLHPHFLFTQHELFRVAQGMSLLSSKSRGRPRPRVRRRADTEKDSEGEAKVEAIGAVKSESSILGKERSQRRGNVGKGRSWPSLTNGPIESGLSAKTPAALSPMIRSLLRLWCHESTRTYSDRLLTEEQRYWFSSLLHETVEEFFCKTTSELGSEVFSVEQSLMQKNSQDALPGRDASPPTANDEQIQTTGKSEGPLQLDDSSTLPGGEPQDLSDEGAGEEEDIDAIPNQETPDPREDIDAYTTEKNVANDDIFPKEPNGNDEILGEEEVPEDETLSREQSLIANTVVLQPAKAKVTFNDTSGLSYDKKYDGPLISSEQLAFSGEDLTDIVFCKHFNVSVTGRESSASEVASKNYLECAESILEQGIKRCLTSYNDQVAESSSAKIMSLVTFREAIHHAVRLSRALATPGGHALLLSDLGYGRRTLTRLTAHAACCKLFELQRSQFQSQEDFRQQIKVASFIAGLQGKPVALFVPEGVDDESMQDICSLMAEGTCPGLYTHNELSMISNQLLPGGKRGARRVENQDIAQERYFRRVKSHIHVFVCLKYKKLELSNSLEKNQLYKFPTLVTRSCCVDVYRAWPHEALVSVAEKLLDEDESVLSLVPLKRRERDLQSVAICSIMAHVHLSSRNMVERIYGVKALKFYSPDTYLDFIDLFRKICRRLCAKEKEEVAHLDKAIKRMDEATHSLNKMQRELDNLAPVYEASKTDIQLRQETVEACQNEFTAAKERCKKQEKDIEEMQIPIEILRKEAQVEFEKVNPLFDAAWKAIDSLNIHDLEEIRSYRTPPALVTLVVNAICLMFEKEQTWEEGKLLLNRNNFFKDLEFYNMTDMQDSIFDGLKTFYYNPLFQADVVQDGSMAAKSLCMWVRAVYDFCLAHRGLKPKRRQLEKAEQELEEAKSILGEMRVRCNAIKQELESNIQRYKESVKHSRTVEKQIQNIETIKSKGVALVDSLSSYSNLWHSGRSLAKQHLTSAPGDSLVAAAAVCYLGPLIPEARDELFADWLRVCDGVFRAPPQGFRTLSSMVLDDFRKECKHLEEPDTRKDSRPATQSTLVSTIATNIVPVREGVSLKTVLSAPNELEDWRRNDLPMTEQAVNNALILRSCGDDRTRAWPLLIDPHNQAELWIRALHQGEAVDRAASSRPDTRQSDRSSRPSGGSSVDMEASQTLDDAHLEQAPAEEFESDPQLFDNEVDQFLQSLRENDDQESSFPEGETQATSRRERTAGSALTGLSDKMLKDKLAEAMGIQIDSTPLPISLGPSPVLNLSEGQILVVSADDPLLVEKLRAAVKKGLVTLVTHIERRRWNKTLELLLTRQTFTSTDGNLQVIIGKTAVDYKPSFRLYLSSSLPLFIPGKGQCPLPLSKACTINMSVSREGICETLLGDTLRLERPELDGQLRSIDRDVGLHKQQINNAKEVILDKVVSLSGPLLKDSAMLDAVTQNKDMISTAEERCGEAELMKTELLAKQNDFLPVAQHGALLFSVVSELCELHPYYRFPLESFIQLFRDTIAERNRGKKSSGSPGARAAELITALSRKIFDRISWSLFQSDNHVFAFLLAAEKLMNSGSVSRDEWQLLTKVLGRSEFDHSDESEVPKPPWVTQKVWESVSDLERLPDFNGLKRSVAEQSHQWQEYFNLPPVLLSATPGDYAHLTIFQKALLWKTFKLDQLFHVCQEIVLYQMGANMIRPVGYDLDQVYHVTGRSRPAVFLLPSQNILEQGEANVLKDPVTDVINLARARGKDTPLLKVTLGERDSMEKTLTAVRRGINTGCWVILENCHLATCWSDELMHEIETIVNSPVMDTERDSERHDMESNCDDRTKNGLTEDVVVHPEFRLWLTTRTDIGCPLPAVIIHRGLKLACEAQENFRDAVRTNCQVATGSLNKCVPLWGEAAKESVSKSDVPPSAIFTLAYLHTALLQRRKFGHCSFSCPYKWSQTDLLAGLEALRYLSQVSHGLLPPAAVEVMLGDTAYGGHVTNGLDLNAVRSLTNSVTTENLEMNAFEETSTCEQVDTYVDDLPEALSCQQLGLTSVCYSAYQLKLSSVVADRLALCTRHQPTTLSIENQVKSVAEETLNKITNILDFIKSHSLAIEETTAIGSFIQRELLYFQNLHESASREIGLLINACSGHVAFTPDLFNVALSLGRHAAPSGWLLGRARDISLARWLEALESQVKALCSYLLPSSLQPCSYCLGAFAHPQAFLACVLMDHARSAIKSVYVLEFSVEILDPNFSPTSPPDRGVFLKDLKLNGASWDGGRGCIIEAPKLHDVCDLPIVWLKPLEVIRSRAPSAKVEKQQSDLPVYNCPLFVEESWGEVASALVTSLPLPTAVPEVLLKQRRVAIISHIF</sequence>
<dbReference type="Gene3D" id="3.10.490.20">
    <property type="match status" value="1"/>
</dbReference>
<dbReference type="PANTHER" id="PTHR45703">
    <property type="entry name" value="DYNEIN HEAVY CHAIN"/>
    <property type="match status" value="1"/>
</dbReference>
<feature type="region of interest" description="Disordered" evidence="12">
    <location>
        <begin position="2191"/>
        <end position="2215"/>
    </location>
</feature>
<dbReference type="InterPro" id="IPR004273">
    <property type="entry name" value="Dynein_heavy_D6_P-loop"/>
</dbReference>
<feature type="region of interest" description="Disordered" evidence="12">
    <location>
        <begin position="2983"/>
        <end position="3091"/>
    </location>
</feature>